<name>A0A814VF70_9BILA</name>
<dbReference type="AlphaFoldDB" id="A0A814VF70"/>
<feature type="transmembrane region" description="Helical" evidence="1">
    <location>
        <begin position="207"/>
        <end position="226"/>
    </location>
</feature>
<keyword evidence="1" id="KW-0472">Membrane</keyword>
<dbReference type="InterPro" id="IPR053001">
    <property type="entry name" value="MNNG_permease-like"/>
</dbReference>
<dbReference type="Pfam" id="PF12051">
    <property type="entry name" value="DUF3533"/>
    <property type="match status" value="1"/>
</dbReference>
<comment type="caution">
    <text evidence="3">The sequence shown here is derived from an EMBL/GenBank/DDBJ whole genome shotgun (WGS) entry which is preliminary data.</text>
</comment>
<organism evidence="3 4">
    <name type="scientific">Rotaria sordida</name>
    <dbReference type="NCBI Taxonomy" id="392033"/>
    <lineage>
        <taxon>Eukaryota</taxon>
        <taxon>Metazoa</taxon>
        <taxon>Spiralia</taxon>
        <taxon>Gnathifera</taxon>
        <taxon>Rotifera</taxon>
        <taxon>Eurotatoria</taxon>
        <taxon>Bdelloidea</taxon>
        <taxon>Philodinida</taxon>
        <taxon>Philodinidae</taxon>
        <taxon>Rotaria</taxon>
    </lineage>
</organism>
<keyword evidence="1" id="KW-1133">Transmembrane helix</keyword>
<evidence type="ECO:0000259" key="2">
    <source>
        <dbReference type="Pfam" id="PF12051"/>
    </source>
</evidence>
<dbReference type="Proteomes" id="UP000663864">
    <property type="component" value="Unassembled WGS sequence"/>
</dbReference>
<reference evidence="3" key="1">
    <citation type="submission" date="2021-02" db="EMBL/GenBank/DDBJ databases">
        <authorList>
            <person name="Nowell W R."/>
        </authorList>
    </citation>
    <scope>NUCLEOTIDE SEQUENCE</scope>
</reference>
<dbReference type="PANTHER" id="PTHR34814">
    <property type="entry name" value="NITROSOGUANIDINE RESISTANCE PROTEIN SNG1"/>
    <property type="match status" value="1"/>
</dbReference>
<dbReference type="InterPro" id="IPR022703">
    <property type="entry name" value="DUF3533"/>
</dbReference>
<protein>
    <recommendedName>
        <fullName evidence="2">DUF3533 domain-containing protein</fullName>
    </recommendedName>
</protein>
<evidence type="ECO:0000256" key="1">
    <source>
        <dbReference type="SAM" id="Phobius"/>
    </source>
</evidence>
<feature type="non-terminal residue" evidence="3">
    <location>
        <position position="229"/>
    </location>
</feature>
<dbReference type="EMBL" id="CAJNOT010001337">
    <property type="protein sequence ID" value="CAF1184606.1"/>
    <property type="molecule type" value="Genomic_DNA"/>
</dbReference>
<dbReference type="GO" id="GO:0016020">
    <property type="term" value="C:membrane"/>
    <property type="evidence" value="ECO:0007669"/>
    <property type="project" value="TreeGrafter"/>
</dbReference>
<proteinExistence type="predicted"/>
<keyword evidence="1" id="KW-0812">Transmembrane</keyword>
<dbReference type="PANTHER" id="PTHR34814:SF1">
    <property type="entry name" value="NITROSOGUANIDINE RESISTANCE PROTEIN SNG1"/>
    <property type="match status" value="1"/>
</dbReference>
<evidence type="ECO:0000313" key="3">
    <source>
        <dbReference type="EMBL" id="CAF1184606.1"/>
    </source>
</evidence>
<feature type="non-terminal residue" evidence="3">
    <location>
        <position position="1"/>
    </location>
</feature>
<evidence type="ECO:0000313" key="4">
    <source>
        <dbReference type="Proteomes" id="UP000663864"/>
    </source>
</evidence>
<feature type="domain" description="DUF3533" evidence="2">
    <location>
        <begin position="3"/>
        <end position="220"/>
    </location>
</feature>
<gene>
    <name evidence="3" type="ORF">ZHD862_LOCUS21951</name>
</gene>
<accession>A0A814VF70</accession>
<sequence>MCTFYLGSGRNPSQYTGNLKVAIVDFDGGQAGSFFLDAFRTTPPGNLTLHWQYKNPNDYGNSVDKTQQAVDDGQVWAIVVLRPNITSTINKSLSALINSTTLVTYPFVNTLPVLVTYDEGRNPFTQNAFVLRPIRAAIATANNRYSRALRATISSILSSTASSNTNRTLQRQNSLRLKRLLASPFVVQYNNLHPALPFVGQLATTNGYIYLFLVTTIVVGSVIGTVKPL</sequence>